<organism evidence="1">
    <name type="scientific">groundwater metagenome</name>
    <dbReference type="NCBI Taxonomy" id="717931"/>
    <lineage>
        <taxon>unclassified sequences</taxon>
        <taxon>metagenomes</taxon>
        <taxon>ecological metagenomes</taxon>
    </lineage>
</organism>
<accession>A0A098EFV5</accession>
<evidence type="ECO:0000313" key="1">
    <source>
        <dbReference type="EMBL" id="CEG13940.1"/>
    </source>
</evidence>
<dbReference type="AlphaFoldDB" id="A0A098EFV5"/>
<sequence>MFSRKFWNKLKFTDENEIDIKIKDFNMSYEKYNNLINNNLEIEKPKYINDCKDIDFENKEVKKFKETKIYFLRIVRRKGEKAGENECGFIDILKQEIKLPKNLINLFVYCILDTISETLSIHTERGWKIK</sequence>
<name>A0A098EFV5_9ZZZZ</name>
<proteinExistence type="predicted"/>
<protein>
    <submittedName>
        <fullName evidence="1">Uncharacterized protein</fullName>
    </submittedName>
</protein>
<reference evidence="1" key="1">
    <citation type="submission" date="2014-09" db="EMBL/GenBank/DDBJ databases">
        <authorList>
            <person name="Probst J Alexander"/>
        </authorList>
    </citation>
    <scope>NUCLEOTIDE SEQUENCE</scope>
</reference>
<gene>
    <name evidence="1" type="ORF">MSIBF_A740002</name>
</gene>
<dbReference type="EMBL" id="CCXY01000440">
    <property type="protein sequence ID" value="CEG13940.1"/>
    <property type="molecule type" value="Genomic_DNA"/>
</dbReference>